<proteinExistence type="predicted"/>
<sequence>MPSPPVGYEALIIGGGPAGAPTAMLLARAGRRVAVLEQSTFPRRKVCGEFISAPSLALLDALGLGQAFSTMAGPEVREVGLFVGRDKIVVPMPVADGSPYGRALSRDKLDTWLLDQASQAGATIYQPYKALALEALHSGWRCTAQHRATNETLTIEAPVVIAAHGSWESGRLPTQTATSHTPHDLLGFKAHFRNSRLPPGLMPLLVFPGGYGGMVESDGGRVSLSCCIRRDRLAAIRQPGMSAGEAVLRHIASHCLGVAEVVEGAVLEDDWLAAGPIQPGLRRAPHPGIFLVGNAAGEAHPIIADGLSIALQSAWLLSQRLLAQPSWDNPPLQAVAKSYEAAYRKQFGPRIHASQVFAQLAIRPWATTMLLPMFRAVPQLLGLGARLAGKTMALE</sequence>
<evidence type="ECO:0000313" key="3">
    <source>
        <dbReference type="Proteomes" id="UP000245081"/>
    </source>
</evidence>
<dbReference type="GO" id="GO:0071949">
    <property type="term" value="F:FAD binding"/>
    <property type="evidence" value="ECO:0007669"/>
    <property type="project" value="InterPro"/>
</dbReference>
<protein>
    <submittedName>
        <fullName evidence="2">FAD-dependent oxidoreductase</fullName>
    </submittedName>
</protein>
<dbReference type="InterPro" id="IPR002938">
    <property type="entry name" value="FAD-bd"/>
</dbReference>
<dbReference type="Gene3D" id="3.50.50.60">
    <property type="entry name" value="FAD/NAD(P)-binding domain"/>
    <property type="match status" value="1"/>
</dbReference>
<name>A0A2R5F4L6_9PROT</name>
<dbReference type="RefSeq" id="WP_109014557.1">
    <property type="nucleotide sequence ID" value="NZ_BDOQ01000003.1"/>
</dbReference>
<dbReference type="PRINTS" id="PR00420">
    <property type="entry name" value="RNGMNOXGNASE"/>
</dbReference>
<accession>A0A2R5F4L6</accession>
<dbReference type="OrthoDB" id="9795712at2"/>
<dbReference type="EMBL" id="BDOQ01000003">
    <property type="protein sequence ID" value="GBG13342.1"/>
    <property type="molecule type" value="Genomic_DNA"/>
</dbReference>
<evidence type="ECO:0000259" key="1">
    <source>
        <dbReference type="Pfam" id="PF01494"/>
    </source>
</evidence>
<dbReference type="InterPro" id="IPR036188">
    <property type="entry name" value="FAD/NAD-bd_sf"/>
</dbReference>
<keyword evidence="3" id="KW-1185">Reference proteome</keyword>
<feature type="domain" description="FAD-binding" evidence="1">
    <location>
        <begin position="9"/>
        <end position="323"/>
    </location>
</feature>
<dbReference type="PANTHER" id="PTHR42685:SF22">
    <property type="entry name" value="CONDITIONED MEDIUM FACTOR RECEPTOR 1"/>
    <property type="match status" value="1"/>
</dbReference>
<dbReference type="AlphaFoldDB" id="A0A2R5F4L6"/>
<dbReference type="PANTHER" id="PTHR42685">
    <property type="entry name" value="GERANYLGERANYL DIPHOSPHATE REDUCTASE"/>
    <property type="match status" value="1"/>
</dbReference>
<organism evidence="2 3">
    <name type="scientific">Novimethylophilus kurashikiensis</name>
    <dbReference type="NCBI Taxonomy" id="1825523"/>
    <lineage>
        <taxon>Bacteria</taxon>
        <taxon>Pseudomonadati</taxon>
        <taxon>Pseudomonadota</taxon>
        <taxon>Betaproteobacteria</taxon>
        <taxon>Nitrosomonadales</taxon>
        <taxon>Methylophilaceae</taxon>
        <taxon>Novimethylophilus</taxon>
    </lineage>
</organism>
<dbReference type="InterPro" id="IPR050407">
    <property type="entry name" value="Geranylgeranyl_reductase"/>
</dbReference>
<dbReference type="SUPFAM" id="SSF51905">
    <property type="entry name" value="FAD/NAD(P)-binding domain"/>
    <property type="match status" value="1"/>
</dbReference>
<comment type="caution">
    <text evidence="2">The sequence shown here is derived from an EMBL/GenBank/DDBJ whole genome shotgun (WGS) entry which is preliminary data.</text>
</comment>
<gene>
    <name evidence="2" type="ORF">NMK_0888</name>
</gene>
<evidence type="ECO:0000313" key="2">
    <source>
        <dbReference type="EMBL" id="GBG13342.1"/>
    </source>
</evidence>
<dbReference type="Proteomes" id="UP000245081">
    <property type="component" value="Unassembled WGS sequence"/>
</dbReference>
<reference evidence="2 3" key="1">
    <citation type="journal article" date="2018" name="Environ. Microbiol.">
        <title>Isolation and genomic characterization of Novimethylophilus kurashikiensis gen. nov. sp. nov., a new lanthanide-dependent methylotrophic species of Methylophilaceae.</title>
        <authorList>
            <person name="Lv H."/>
            <person name="Sahin N."/>
            <person name="Tani A."/>
        </authorList>
    </citation>
    <scope>NUCLEOTIDE SEQUENCE [LARGE SCALE GENOMIC DNA]</scope>
    <source>
        <strain evidence="2 3">La2-4</strain>
    </source>
</reference>
<dbReference type="Pfam" id="PF01494">
    <property type="entry name" value="FAD_binding_3"/>
    <property type="match status" value="1"/>
</dbReference>